<accession>A0ABR0T153</accession>
<name>A0ABR0T153_9HYPO</name>
<keyword evidence="6 8" id="KW-0472">Membrane</keyword>
<evidence type="ECO:0000256" key="7">
    <source>
        <dbReference type="SAM" id="MobiDB-lite"/>
    </source>
</evidence>
<feature type="transmembrane region" description="Helical" evidence="8">
    <location>
        <begin position="273"/>
        <end position="293"/>
    </location>
</feature>
<evidence type="ECO:0000256" key="1">
    <source>
        <dbReference type="ARBA" id="ARBA00004370"/>
    </source>
</evidence>
<dbReference type="InterPro" id="IPR015920">
    <property type="entry name" value="Cellobiose_DH-like_cyt"/>
</dbReference>
<evidence type="ECO:0000313" key="11">
    <source>
        <dbReference type="Proteomes" id="UP001338125"/>
    </source>
</evidence>
<feature type="compositionally biased region" description="Basic and acidic residues" evidence="7">
    <location>
        <begin position="427"/>
        <end position="441"/>
    </location>
</feature>
<dbReference type="Gene3D" id="2.60.40.1210">
    <property type="entry name" value="Cellobiose dehydrogenase, cytochrome domain"/>
    <property type="match status" value="1"/>
</dbReference>
<reference evidence="10 11" key="1">
    <citation type="submission" date="2024-01" db="EMBL/GenBank/DDBJ databases">
        <title>Complete genome of Cladobotryum mycophilum ATHUM6906.</title>
        <authorList>
            <person name="Christinaki A.C."/>
            <person name="Myridakis A.I."/>
            <person name="Kouvelis V.N."/>
        </authorList>
    </citation>
    <scope>NUCLEOTIDE SEQUENCE [LARGE SCALE GENOMIC DNA]</scope>
    <source>
        <strain evidence="10 11">ATHUM6906</strain>
    </source>
</reference>
<keyword evidence="4" id="KW-0249">Electron transport</keyword>
<evidence type="ECO:0000256" key="6">
    <source>
        <dbReference type="ARBA" id="ARBA00023136"/>
    </source>
</evidence>
<feature type="transmembrane region" description="Helical" evidence="8">
    <location>
        <begin position="342"/>
        <end position="364"/>
    </location>
</feature>
<dbReference type="SMART" id="SM00665">
    <property type="entry name" value="B561"/>
    <property type="match status" value="1"/>
</dbReference>
<evidence type="ECO:0000256" key="3">
    <source>
        <dbReference type="ARBA" id="ARBA00022692"/>
    </source>
</evidence>
<feature type="transmembrane region" description="Helical" evidence="8">
    <location>
        <begin position="305"/>
        <end position="322"/>
    </location>
</feature>
<evidence type="ECO:0000313" key="10">
    <source>
        <dbReference type="EMBL" id="KAK5998092.1"/>
    </source>
</evidence>
<evidence type="ECO:0000256" key="2">
    <source>
        <dbReference type="ARBA" id="ARBA00022448"/>
    </source>
</evidence>
<evidence type="ECO:0000256" key="4">
    <source>
        <dbReference type="ARBA" id="ARBA00022982"/>
    </source>
</evidence>
<keyword evidence="11" id="KW-1185">Reference proteome</keyword>
<evidence type="ECO:0000256" key="5">
    <source>
        <dbReference type="ARBA" id="ARBA00022989"/>
    </source>
</evidence>
<evidence type="ECO:0000259" key="9">
    <source>
        <dbReference type="SMART" id="SM00665"/>
    </source>
</evidence>
<organism evidence="10 11">
    <name type="scientific">Cladobotryum mycophilum</name>
    <dbReference type="NCBI Taxonomy" id="491253"/>
    <lineage>
        <taxon>Eukaryota</taxon>
        <taxon>Fungi</taxon>
        <taxon>Dikarya</taxon>
        <taxon>Ascomycota</taxon>
        <taxon>Pezizomycotina</taxon>
        <taxon>Sordariomycetes</taxon>
        <taxon>Hypocreomycetidae</taxon>
        <taxon>Hypocreales</taxon>
        <taxon>Hypocreaceae</taxon>
        <taxon>Cladobotryum</taxon>
    </lineage>
</organism>
<dbReference type="PANTHER" id="PTHR47797">
    <property type="entry name" value="DEHYDROGENASE, PUTATIVE (AFU_ORTHOLOGUE AFUA_8G05805)-RELATED"/>
    <property type="match status" value="1"/>
</dbReference>
<dbReference type="EMBL" id="JAVFKD010000001">
    <property type="protein sequence ID" value="KAK5998092.1"/>
    <property type="molecule type" value="Genomic_DNA"/>
</dbReference>
<comment type="caution">
    <text evidence="10">The sequence shown here is derived from an EMBL/GenBank/DDBJ whole genome shotgun (WGS) entry which is preliminary data.</text>
</comment>
<comment type="subcellular location">
    <subcellularLocation>
        <location evidence="1">Membrane</location>
    </subcellularLocation>
</comment>
<keyword evidence="2" id="KW-0813">Transport</keyword>
<dbReference type="PANTHER" id="PTHR47797:SF3">
    <property type="entry name" value="CYTOCHROME B561 DOMAIN-CONTAINING PROTEIN"/>
    <property type="match status" value="1"/>
</dbReference>
<protein>
    <recommendedName>
        <fullName evidence="9">Cytochrome b561 domain-containing protein</fullName>
    </recommendedName>
</protein>
<dbReference type="Gene3D" id="1.20.120.1770">
    <property type="match status" value="1"/>
</dbReference>
<sequence length="441" mass="48617">MASAEPSQYCRFGLDKGEIDFCMAVSLYHNHSSSAHDLYLSLNVRRSGASDDAAKLGWTAVGTGSHMEGALMFIVYGDPNKPPHPPTLSVRTAEERHSHPIGIYSEGGHKNVDARVLDAKWTPSAGNKTWTAEFSVVCYGCSNWDGRAISSESLSQPWIWGWNKDQNMRPYHEDVDLQKHSLVTGGFGVFYVDMKNAATHHADEAMPTIQGKNNVHTSEFPITKKKTGLLETLKERPLVHLHGFFMSMAFLVLFPIGAVAIRSGSNKSFKYHWTIQASAMAFALSGAVIAVYMTDGDLFGSPHQIAGTSIAVLLILQAVLGWRHHVDFVRIRRRTWISYGHISLGFILLFGGWANVLSGIILYGLGKLGVFLMATLVLVEIVCVGGWAYLARRRQSAKAMVSKETPESSAAYFALDEMESDDDDDMPATKDEEQKGLMKKA</sequence>
<keyword evidence="3 8" id="KW-0812">Transmembrane</keyword>
<proteinExistence type="predicted"/>
<dbReference type="Proteomes" id="UP001338125">
    <property type="component" value="Unassembled WGS sequence"/>
</dbReference>
<gene>
    <name evidence="10" type="ORF">PT974_00464</name>
</gene>
<dbReference type="SUPFAM" id="SSF49344">
    <property type="entry name" value="CBD9-like"/>
    <property type="match status" value="1"/>
</dbReference>
<dbReference type="InterPro" id="IPR006593">
    <property type="entry name" value="Cyt_b561/ferric_Rdtase_TM"/>
</dbReference>
<feature type="transmembrane region" description="Helical" evidence="8">
    <location>
        <begin position="370"/>
        <end position="390"/>
    </location>
</feature>
<keyword evidence="5 8" id="KW-1133">Transmembrane helix</keyword>
<feature type="transmembrane region" description="Helical" evidence="8">
    <location>
        <begin position="241"/>
        <end position="261"/>
    </location>
</feature>
<dbReference type="Pfam" id="PF16010">
    <property type="entry name" value="CDH-cyt"/>
    <property type="match status" value="1"/>
</dbReference>
<dbReference type="CDD" id="cd09630">
    <property type="entry name" value="CDH_like_cytochrome"/>
    <property type="match status" value="1"/>
</dbReference>
<feature type="region of interest" description="Disordered" evidence="7">
    <location>
        <begin position="418"/>
        <end position="441"/>
    </location>
</feature>
<feature type="domain" description="Cytochrome b561" evidence="9">
    <location>
        <begin position="241"/>
        <end position="360"/>
    </location>
</feature>
<evidence type="ECO:0000256" key="8">
    <source>
        <dbReference type="SAM" id="Phobius"/>
    </source>
</evidence>
<dbReference type="CDD" id="cd08760">
    <property type="entry name" value="Cyt_b561_FRRS1_like"/>
    <property type="match status" value="1"/>
</dbReference>